<organism evidence="3 5">
    <name type="scientific">Lactococcus lactis</name>
    <dbReference type="NCBI Taxonomy" id="1358"/>
    <lineage>
        <taxon>Bacteria</taxon>
        <taxon>Bacillati</taxon>
        <taxon>Bacillota</taxon>
        <taxon>Bacilli</taxon>
        <taxon>Lactobacillales</taxon>
        <taxon>Streptococcaceae</taxon>
        <taxon>Lactococcus</taxon>
    </lineage>
</organism>
<feature type="transmembrane region" description="Helical" evidence="1">
    <location>
        <begin position="225"/>
        <end position="240"/>
    </location>
</feature>
<feature type="transmembrane region" description="Helical" evidence="1">
    <location>
        <begin position="198"/>
        <end position="218"/>
    </location>
</feature>
<reference evidence="3" key="3">
    <citation type="submission" date="2018-05" db="EMBL/GenBank/DDBJ databases">
        <authorList>
            <person name="Lanie J.A."/>
            <person name="Ng W.-L."/>
            <person name="Kazmierczak K.M."/>
            <person name="Andrzejewski T.M."/>
            <person name="Davidsen T.M."/>
            <person name="Wayne K.J."/>
            <person name="Tettelin H."/>
            <person name="Glass J.I."/>
            <person name="Rusch D."/>
            <person name="Podicherti R."/>
            <person name="Tsui H.-C.T."/>
            <person name="Winkler M.E."/>
        </authorList>
    </citation>
    <scope>NUCLEOTIDE SEQUENCE</scope>
    <source>
        <strain evidence="3">Lactococcus lactis</strain>
    </source>
</reference>
<reference evidence="5" key="2">
    <citation type="submission" date="2018-05" db="EMBL/GenBank/DDBJ databases">
        <authorList>
            <person name="Duru I."/>
        </authorList>
    </citation>
    <scope>NUCLEOTIDE SEQUENCE [LARGE SCALE GENOMIC DNA]</scope>
</reference>
<evidence type="ECO:0000313" key="3">
    <source>
        <dbReference type="EMBL" id="SPS11015.1"/>
    </source>
</evidence>
<feature type="transmembrane region" description="Helical" evidence="1">
    <location>
        <begin position="479"/>
        <end position="496"/>
    </location>
</feature>
<evidence type="ECO:0000313" key="4">
    <source>
        <dbReference type="Proteomes" id="UP000215635"/>
    </source>
</evidence>
<dbReference type="EMBL" id="NCWV01000023">
    <property type="protein sequence ID" value="PAK88020.1"/>
    <property type="molecule type" value="Genomic_DNA"/>
</dbReference>
<evidence type="ECO:0000313" key="5">
    <source>
        <dbReference type="Proteomes" id="UP000279235"/>
    </source>
</evidence>
<feature type="transmembrane region" description="Helical" evidence="1">
    <location>
        <begin position="77"/>
        <end position="98"/>
    </location>
</feature>
<feature type="transmembrane region" description="Helical" evidence="1">
    <location>
        <begin position="246"/>
        <end position="265"/>
    </location>
</feature>
<dbReference type="RefSeq" id="WP_003132712.1">
    <property type="nucleotide sequence ID" value="NZ_CP065701.1"/>
</dbReference>
<dbReference type="Proteomes" id="UP000279235">
    <property type="component" value="Unassembled WGS sequence"/>
</dbReference>
<dbReference type="AlphaFoldDB" id="A0A3N6LAX3"/>
<feature type="transmembrane region" description="Helical" evidence="1">
    <location>
        <begin position="148"/>
        <end position="170"/>
    </location>
</feature>
<evidence type="ECO:0008006" key="6">
    <source>
        <dbReference type="Google" id="ProtNLM"/>
    </source>
</evidence>
<feature type="transmembrane region" description="Helical" evidence="1">
    <location>
        <begin position="38"/>
        <end position="57"/>
    </location>
</feature>
<feature type="transmembrane region" description="Helical" evidence="1">
    <location>
        <begin position="12"/>
        <end position="32"/>
    </location>
</feature>
<feature type="transmembrane region" description="Helical" evidence="1">
    <location>
        <begin position="426"/>
        <end position="444"/>
    </location>
</feature>
<evidence type="ECO:0000313" key="2">
    <source>
        <dbReference type="EMBL" id="PAK88020.1"/>
    </source>
</evidence>
<keyword evidence="1" id="KW-1133">Transmembrane helix</keyword>
<feature type="transmembrane region" description="Helical" evidence="1">
    <location>
        <begin position="456"/>
        <end position="473"/>
    </location>
</feature>
<proteinExistence type="predicted"/>
<feature type="transmembrane region" description="Helical" evidence="1">
    <location>
        <begin position="118"/>
        <end position="136"/>
    </location>
</feature>
<accession>A0A3N6LAX3</accession>
<feature type="transmembrane region" description="Helical" evidence="1">
    <location>
        <begin position="277"/>
        <end position="295"/>
    </location>
</feature>
<dbReference type="EMBL" id="OGTW02000030">
    <property type="protein sequence ID" value="SPS11015.1"/>
    <property type="molecule type" value="Genomic_DNA"/>
</dbReference>
<gene>
    <name evidence="3" type="ORF">AMHIJAGA_00948</name>
    <name evidence="2" type="ORF">B8W88_11740</name>
</gene>
<sequence length="504" mass="58888">MKHVDNALRKTLFILLGLISLFWLFWTFKYLFTDNLRSTRYIFLFVTILLVLLIFFLNKKFKDLLFKTFKFIYGHKYWFIGILFILQVVISLFAQALAQGDSAVLYTVGTNIPDTKQTILKYFSIYPNNFFILIIIKIINSIVTPKYLILSFSILNALLIDSGIILLTSIGKYLKGEKLAQIVFIESFFLIGLQPQFLYFYTDPITFFFTSLLCFLVVKYTYKKYLIWWFVIGLIFSIAYKIRVPVVIYLIALIIVVIYQLVFSPEKIKKRKLVNKTVVLFSGILITIIGINYYAHHQKITEYDTKYSRNFMYFIDLGLTDTGANHSQLPTEILIPEKNGKIQTRTQLESKLNKDIKNRIKNYGILGLIKHQNTKFKYFVQDGTLGWTTEAVLVESNVVKTKFTESTIGHKIRDIIYVHRPYYPKYAIYMQISWIFVVLGLVLYFKKYKKVTYTELVFQLVLLGGILFLSLFEAGRSRYLIQFLPAIILLSSIGYFKMNSSKSS</sequence>
<protein>
    <recommendedName>
        <fullName evidence="6">Glycosyltransferase RgtA/B/C/D-like domain-containing protein</fullName>
    </recommendedName>
</protein>
<name>A0A3N6LAX3_9LACT</name>
<dbReference type="Proteomes" id="UP000215635">
    <property type="component" value="Unassembled WGS sequence"/>
</dbReference>
<reference evidence="2 4" key="1">
    <citation type="submission" date="2017-04" db="EMBL/GenBank/DDBJ databases">
        <title>Kefir bacterial isolates.</title>
        <authorList>
            <person name="Kim Y."/>
            <person name="Blasche S."/>
            <person name="Patil K.R."/>
        </authorList>
    </citation>
    <scope>NUCLEOTIDE SEQUENCE [LARGE SCALE GENOMIC DNA]</scope>
    <source>
        <strain evidence="2 4">OG2</strain>
    </source>
</reference>
<keyword evidence="1" id="KW-0812">Transmembrane</keyword>
<evidence type="ECO:0000256" key="1">
    <source>
        <dbReference type="SAM" id="Phobius"/>
    </source>
</evidence>
<keyword evidence="1" id="KW-0472">Membrane</keyword>